<organism evidence="2 3">
    <name type="scientific">Microbacterium stercoris</name>
    <dbReference type="NCBI Taxonomy" id="2820289"/>
    <lineage>
        <taxon>Bacteria</taxon>
        <taxon>Bacillati</taxon>
        <taxon>Actinomycetota</taxon>
        <taxon>Actinomycetes</taxon>
        <taxon>Micrococcales</taxon>
        <taxon>Microbacteriaceae</taxon>
        <taxon>Microbacterium</taxon>
    </lineage>
</organism>
<gene>
    <name evidence="2" type="ORF">J5V96_15935</name>
</gene>
<dbReference type="EMBL" id="JAGFOA010000007">
    <property type="protein sequence ID" value="MBO3664988.1"/>
    <property type="molecule type" value="Genomic_DNA"/>
</dbReference>
<keyword evidence="3" id="KW-1185">Reference proteome</keyword>
<evidence type="ECO:0000313" key="3">
    <source>
        <dbReference type="Proteomes" id="UP000680132"/>
    </source>
</evidence>
<keyword evidence="1" id="KW-0732">Signal</keyword>
<dbReference type="Pfam" id="PF04122">
    <property type="entry name" value="CW_binding_2"/>
    <property type="match status" value="3"/>
</dbReference>
<comment type="caution">
    <text evidence="2">The sequence shown here is derived from an EMBL/GenBank/DDBJ whole genome shotgun (WGS) entry which is preliminary data.</text>
</comment>
<feature type="signal peptide" evidence="1">
    <location>
        <begin position="1"/>
        <end position="24"/>
    </location>
</feature>
<evidence type="ECO:0000256" key="1">
    <source>
        <dbReference type="SAM" id="SignalP"/>
    </source>
</evidence>
<dbReference type="AlphaFoldDB" id="A0A939QTP2"/>
<name>A0A939QTP2_9MICO</name>
<dbReference type="Proteomes" id="UP000680132">
    <property type="component" value="Unassembled WGS sequence"/>
</dbReference>
<proteinExistence type="predicted"/>
<dbReference type="InterPro" id="IPR051922">
    <property type="entry name" value="Bact_Sporulation_Assoc"/>
</dbReference>
<protein>
    <submittedName>
        <fullName evidence="2">Cell wall-binding repeat-containing protein</fullName>
    </submittedName>
</protein>
<accession>A0A939QTP2</accession>
<dbReference type="RefSeq" id="WP_208505234.1">
    <property type="nucleotide sequence ID" value="NZ_JAGFOA010000007.1"/>
</dbReference>
<dbReference type="PANTHER" id="PTHR30032:SF8">
    <property type="entry name" value="GERMINATION-SPECIFIC N-ACETYLMURAMOYL-L-ALANINE AMIDASE"/>
    <property type="match status" value="1"/>
</dbReference>
<sequence>MRRIAAIAAVVALVTFGIAAPASAALPGETTRLAGADRYATSARISFTYAPSVAVAYVANGLEFPDALSAAPAAAAQRGPLLLTSATSLPAVVAEELRRLKPQKIVVVGGTGAVSDAVYRQLAAIQPNIRRDAGADRYATSRIVNERAFPQGAAVTYVATGRAFPDALSASAAAGSLRGAVVLVDGTRPSVDDPTRALVSALGSTQIRVVGGTGVLTAGIATQLATIAPVLRLSGTDRYQTSVAISQQAFPTATEVSFAVGTQFADALAGAAFSGNRRAPLIVTPPACLPAATLALVKKWSPRHRWLLGGVAVLGQGVEDGESCRAGTNEPGTDVTPAQQKTAQAIIATGRVTASGESYEQLRAYANGVIRTHTIDGVARECLVDNAILSTLKKIVVDRGYRLGLWSLNRYCVGDATSGAGSASYHYQRGGGHAIDIRTVNGVTTTGKTPAERALITDLLVAMPTPAGLGQYQCRSEDPLTMPPGWVQFQDSCDHLHVEYRGLTQPPLP</sequence>
<evidence type="ECO:0000313" key="2">
    <source>
        <dbReference type="EMBL" id="MBO3664988.1"/>
    </source>
</evidence>
<dbReference type="InterPro" id="IPR007253">
    <property type="entry name" value="Cell_wall-bd_2"/>
</dbReference>
<dbReference type="Gene3D" id="3.40.50.12090">
    <property type="match status" value="2"/>
</dbReference>
<dbReference type="PANTHER" id="PTHR30032">
    <property type="entry name" value="N-ACETYLMURAMOYL-L-ALANINE AMIDASE-RELATED"/>
    <property type="match status" value="1"/>
</dbReference>
<feature type="chain" id="PRO_5037520353" evidence="1">
    <location>
        <begin position="25"/>
        <end position="509"/>
    </location>
</feature>
<reference evidence="2" key="1">
    <citation type="submission" date="2021-03" db="EMBL/GenBank/DDBJ databases">
        <title>Microbacterium sp. nov., a novel actinobacterium isolated from cow dung.</title>
        <authorList>
            <person name="Zhang L."/>
        </authorList>
    </citation>
    <scope>NUCLEOTIDE SEQUENCE</scope>
    <source>
        <strain evidence="2">NEAU-LLB</strain>
    </source>
</reference>